<feature type="transmembrane region" description="Helical" evidence="1">
    <location>
        <begin position="40"/>
        <end position="61"/>
    </location>
</feature>
<accession>A0A367YZ42</accession>
<keyword evidence="1" id="KW-0472">Membrane</keyword>
<keyword evidence="1" id="KW-1133">Transmembrane helix</keyword>
<dbReference type="RefSeq" id="WP_114124801.1">
    <property type="nucleotide sequence ID" value="NZ_QOUI01000001.1"/>
</dbReference>
<sequence>MRLFSDLNLNGRTPAQVRPNLGDWGPELVPSTRSKKRARFWVVPAFVGALLVVAGVFWFLVTQLTTG</sequence>
<gene>
    <name evidence="2" type="ORF">DT076_01095</name>
</gene>
<protein>
    <submittedName>
        <fullName evidence="2">Uncharacterized protein</fullName>
    </submittedName>
</protein>
<reference evidence="2 3" key="1">
    <citation type="submission" date="2018-07" db="EMBL/GenBank/DDBJ databases">
        <title>Desertimonas flava gen. nov. sp. nov.</title>
        <authorList>
            <person name="Liu S."/>
        </authorList>
    </citation>
    <scope>NUCLEOTIDE SEQUENCE [LARGE SCALE GENOMIC DNA]</scope>
    <source>
        <strain evidence="2 3">16Sb5-5</strain>
    </source>
</reference>
<proteinExistence type="predicted"/>
<organism evidence="2 3">
    <name type="scientific">Desertihabitans brevis</name>
    <dbReference type="NCBI Taxonomy" id="2268447"/>
    <lineage>
        <taxon>Bacteria</taxon>
        <taxon>Bacillati</taxon>
        <taxon>Actinomycetota</taxon>
        <taxon>Actinomycetes</taxon>
        <taxon>Propionibacteriales</taxon>
        <taxon>Propionibacteriaceae</taxon>
        <taxon>Desertihabitans</taxon>
    </lineage>
</organism>
<dbReference type="EMBL" id="QOUI01000001">
    <property type="protein sequence ID" value="RCK71098.1"/>
    <property type="molecule type" value="Genomic_DNA"/>
</dbReference>
<evidence type="ECO:0000313" key="2">
    <source>
        <dbReference type="EMBL" id="RCK71098.1"/>
    </source>
</evidence>
<comment type="caution">
    <text evidence="2">The sequence shown here is derived from an EMBL/GenBank/DDBJ whole genome shotgun (WGS) entry which is preliminary data.</text>
</comment>
<dbReference type="AlphaFoldDB" id="A0A367YZ42"/>
<dbReference type="Proteomes" id="UP000252770">
    <property type="component" value="Unassembled WGS sequence"/>
</dbReference>
<evidence type="ECO:0000256" key="1">
    <source>
        <dbReference type="SAM" id="Phobius"/>
    </source>
</evidence>
<name>A0A367YZ42_9ACTN</name>
<keyword evidence="1" id="KW-0812">Transmembrane</keyword>
<keyword evidence="3" id="KW-1185">Reference proteome</keyword>
<evidence type="ECO:0000313" key="3">
    <source>
        <dbReference type="Proteomes" id="UP000252770"/>
    </source>
</evidence>